<evidence type="ECO:0000256" key="5">
    <source>
        <dbReference type="ARBA" id="ARBA00023242"/>
    </source>
</evidence>
<evidence type="ECO:0000256" key="1">
    <source>
        <dbReference type="ARBA" id="ARBA00004123"/>
    </source>
</evidence>
<dbReference type="PANTHER" id="PTHR13114">
    <property type="entry name" value="MEDIATOR OF RNA POLYMERASE II TRANSCRIPTION SUBUNIT 17"/>
    <property type="match status" value="1"/>
</dbReference>
<dbReference type="GO" id="GO:0016592">
    <property type="term" value="C:mediator complex"/>
    <property type="evidence" value="ECO:0007669"/>
    <property type="project" value="InterPro"/>
</dbReference>
<comment type="subunit">
    <text evidence="6">Component of the Mediator complex.</text>
</comment>
<comment type="similarity">
    <text evidence="2 6">Belongs to the Mediator complex subunit 17 family.</text>
</comment>
<protein>
    <recommendedName>
        <fullName evidence="6">Mediator of RNA polymerase II transcription subunit 17</fullName>
    </recommendedName>
    <alternativeName>
        <fullName evidence="6">Mediator complex subunit 17</fullName>
    </alternativeName>
</protein>
<comment type="caution">
    <text evidence="8">The sequence shown here is derived from an EMBL/GenBank/DDBJ whole genome shotgun (WGS) entry which is preliminary data.</text>
</comment>
<evidence type="ECO:0000313" key="8">
    <source>
        <dbReference type="EMBL" id="KAK9752557.1"/>
    </source>
</evidence>
<dbReference type="GO" id="GO:0003712">
    <property type="term" value="F:transcription coregulator activity"/>
    <property type="evidence" value="ECO:0007669"/>
    <property type="project" value="InterPro"/>
</dbReference>
<evidence type="ECO:0000256" key="6">
    <source>
        <dbReference type="RuleBase" id="RU364140"/>
    </source>
</evidence>
<dbReference type="EMBL" id="JASPKY010000019">
    <property type="protein sequence ID" value="KAK9752557.1"/>
    <property type="molecule type" value="Genomic_DNA"/>
</dbReference>
<dbReference type="Pfam" id="PF10156">
    <property type="entry name" value="Med17"/>
    <property type="match status" value="1"/>
</dbReference>
<dbReference type="InterPro" id="IPR019313">
    <property type="entry name" value="Mediator_Med17"/>
</dbReference>
<keyword evidence="3 6" id="KW-0805">Transcription regulation</keyword>
<evidence type="ECO:0000313" key="9">
    <source>
        <dbReference type="Proteomes" id="UP001458880"/>
    </source>
</evidence>
<reference evidence="8 9" key="1">
    <citation type="journal article" date="2024" name="BMC Genomics">
        <title>De novo assembly and annotation of Popillia japonica's genome with initial clues to its potential as an invasive pest.</title>
        <authorList>
            <person name="Cucini C."/>
            <person name="Boschi S."/>
            <person name="Funari R."/>
            <person name="Cardaioli E."/>
            <person name="Iannotti N."/>
            <person name="Marturano G."/>
            <person name="Paoli F."/>
            <person name="Bruttini M."/>
            <person name="Carapelli A."/>
            <person name="Frati F."/>
            <person name="Nardi F."/>
        </authorList>
    </citation>
    <scope>NUCLEOTIDE SEQUENCE [LARGE SCALE GENOMIC DNA]</scope>
    <source>
        <strain evidence="8">DMR45628</strain>
    </source>
</reference>
<comment type="subcellular location">
    <subcellularLocation>
        <location evidence="1 6">Nucleus</location>
    </subcellularLocation>
</comment>
<evidence type="ECO:0000256" key="4">
    <source>
        <dbReference type="ARBA" id="ARBA00023163"/>
    </source>
</evidence>
<dbReference type="Proteomes" id="UP001458880">
    <property type="component" value="Unassembled WGS sequence"/>
</dbReference>
<keyword evidence="6" id="KW-0010">Activator</keyword>
<keyword evidence="4 6" id="KW-0804">Transcription</keyword>
<dbReference type="GO" id="GO:0070847">
    <property type="term" value="C:core mediator complex"/>
    <property type="evidence" value="ECO:0007669"/>
    <property type="project" value="TreeGrafter"/>
</dbReference>
<keyword evidence="5 6" id="KW-0539">Nucleus</keyword>
<dbReference type="GO" id="GO:0006357">
    <property type="term" value="P:regulation of transcription by RNA polymerase II"/>
    <property type="evidence" value="ECO:0007669"/>
    <property type="project" value="InterPro"/>
</dbReference>
<keyword evidence="9" id="KW-1185">Reference proteome</keyword>
<proteinExistence type="inferred from homology"/>
<dbReference type="PANTHER" id="PTHR13114:SF7">
    <property type="entry name" value="MEDIATOR OF RNA POLYMERASE II TRANSCRIPTION SUBUNIT 17"/>
    <property type="match status" value="1"/>
</dbReference>
<name>A0AAW1N287_POPJA</name>
<sequence length="651" mass="72802">MSYSVNISVEAPIENQIQEITYDGQEIYQAPLTLSESLAKYAQKIDFSKIKTKKEPGDTSDDSKSDSDSKDSFQSNLWPWDSVRNKLRSALQEVCVLADVLAIAKDKRYMVLDPVQQEPVDTKPIVQMYARKKALAGAANVLLTGAERLKNSQNEAVQNRSNFHFELLRLRQNWRLKKVSNSIIGDLSYRTAGSKYSQPGIFEVTKAEDEEKPSSPPHSPLPGATPSVKSYSALRVTVPSELQGVAYISVLCQKDQEDLFSTNVNLLSSGPSTTNPDVHWQQKLEAAQNVLFCKELFNQLAKEAVQLQAPIPHMVVGNQIMATVLPGIQLIIGLCHSTSGDKKVPAATPAKTEHDHVLEHSLHQLLREVHHRNTHHPFPHPASGPLGPSKKRSLAGPNATDRYDLLEMTKSETLLEQIIKQAQHFFMRIRIGYVLDTIAKEVKDPLICSHWNSLNSPTQSCVKINIITHGYDVVYRTPLVIHIGEKTLKCICRDGKVMHMSYEPQELRDLIFCHINQHQILAVQSLAKIMGWQYLANSLHLGIGSVELLGNASSCILASPNGDRLIAVRCVPSQTGVQVSVAHSPRSDFFPSRLVTERKWEHLGGQFRDVRLDKMEGRNFLHKMELLMASLTSRNFLHKMELLMASLTSNS</sequence>
<feature type="compositionally biased region" description="Basic and acidic residues" evidence="7">
    <location>
        <begin position="52"/>
        <end position="71"/>
    </location>
</feature>
<feature type="region of interest" description="Disordered" evidence="7">
    <location>
        <begin position="52"/>
        <end position="74"/>
    </location>
</feature>
<feature type="region of interest" description="Disordered" evidence="7">
    <location>
        <begin position="207"/>
        <end position="226"/>
    </location>
</feature>
<feature type="region of interest" description="Disordered" evidence="7">
    <location>
        <begin position="373"/>
        <end position="396"/>
    </location>
</feature>
<gene>
    <name evidence="6" type="primary">MED17</name>
    <name evidence="8" type="ORF">QE152_g4122</name>
</gene>
<comment type="function">
    <text evidence="6">Component of the Mediator complex, a coactivator involved in the regulated transcription of nearly all RNA polymerase II-dependent genes. Mediator functions as a bridge to convey information from gene-specific regulatory proteins to the basal RNA polymerase II transcription machinery. Mediator is recruited to promoters by direct interactions with regulatory proteins and serves as a scaffold for the assembly of a functional preinitiation complex with RNA polymerase II and the general transcription factors.</text>
</comment>
<evidence type="ECO:0000256" key="2">
    <source>
        <dbReference type="ARBA" id="ARBA00005635"/>
    </source>
</evidence>
<evidence type="ECO:0000256" key="7">
    <source>
        <dbReference type="SAM" id="MobiDB-lite"/>
    </source>
</evidence>
<accession>A0AAW1N287</accession>
<dbReference type="AlphaFoldDB" id="A0AAW1N287"/>
<evidence type="ECO:0000256" key="3">
    <source>
        <dbReference type="ARBA" id="ARBA00023015"/>
    </source>
</evidence>
<organism evidence="8 9">
    <name type="scientific">Popillia japonica</name>
    <name type="common">Japanese beetle</name>
    <dbReference type="NCBI Taxonomy" id="7064"/>
    <lineage>
        <taxon>Eukaryota</taxon>
        <taxon>Metazoa</taxon>
        <taxon>Ecdysozoa</taxon>
        <taxon>Arthropoda</taxon>
        <taxon>Hexapoda</taxon>
        <taxon>Insecta</taxon>
        <taxon>Pterygota</taxon>
        <taxon>Neoptera</taxon>
        <taxon>Endopterygota</taxon>
        <taxon>Coleoptera</taxon>
        <taxon>Polyphaga</taxon>
        <taxon>Scarabaeiformia</taxon>
        <taxon>Scarabaeidae</taxon>
        <taxon>Rutelinae</taxon>
        <taxon>Popillia</taxon>
    </lineage>
</organism>